<sequence>MNSVTVPLSVIKFSELEKCITSFKLKAVSYTSNEAGGMQFIVIMRNTYSIKRSNTRLKRFLSTMKESTNNLNDSFCNYFHVIKNDNIFEEYLASRIFGTKNVETNEIYDVTGKAFGSLFDKEWLHCDIIDTYLNEWRRRMGEIICNSSNMDKIRIKIYNTLLYTRLTRGVKITSLKPIPKKTYMRIQDNASRIANEKVYHFSKICGSIFDFDVLIIPIHIDDHWITGVIHRPQNCLVEIKKFDDDSMEVDDDIHSSVFVFDSLATDFTVNKHVCTAVLKEYVEACYKSLKEKFLGKDWHFNKDKIRTIKIQTPYQQRNGYDCGLFMLEFIRQIMINPNSLEKLVKGEPMTNVFPKFSVSLSRNYLKLFVYSKVDLQKWIILREMEEYFLNDGSKKKLTGRRSKSVEPKKSIGIESKFKWIKNFSYS</sequence>
<evidence type="ECO:0000313" key="8">
    <source>
        <dbReference type="WBParaSite" id="SRAE_1000010800.1"/>
    </source>
</evidence>
<dbReference type="RefSeq" id="XP_024501034.1">
    <property type="nucleotide sequence ID" value="XM_024646902.1"/>
</dbReference>
<gene>
    <name evidence="6 8 9" type="ORF">SRAE_1000010800</name>
</gene>
<dbReference type="GO" id="GO:0016926">
    <property type="term" value="P:protein desumoylation"/>
    <property type="evidence" value="ECO:0007669"/>
    <property type="project" value="UniProtKB-ARBA"/>
</dbReference>
<evidence type="ECO:0000259" key="5">
    <source>
        <dbReference type="PROSITE" id="PS50600"/>
    </source>
</evidence>
<evidence type="ECO:0000313" key="7">
    <source>
        <dbReference type="Proteomes" id="UP000035682"/>
    </source>
</evidence>
<dbReference type="GO" id="GO:0008234">
    <property type="term" value="F:cysteine-type peptidase activity"/>
    <property type="evidence" value="ECO:0007669"/>
    <property type="project" value="UniProtKB-KW"/>
</dbReference>
<dbReference type="WormBase" id="SRAE_1000010800">
    <property type="protein sequence ID" value="SRP05300"/>
    <property type="gene ID" value="WBGene00256702"/>
</dbReference>
<comment type="similarity">
    <text evidence="1">Belongs to the peptidase C48 family.</text>
</comment>
<dbReference type="InterPro" id="IPR038765">
    <property type="entry name" value="Papain-like_cys_pep_sf"/>
</dbReference>
<dbReference type="GeneID" id="36374197"/>
<keyword evidence="3" id="KW-0378">Hydrolase</keyword>
<organism evidence="6">
    <name type="scientific">Strongyloides ratti</name>
    <name type="common">Parasitic roundworm</name>
    <dbReference type="NCBI Taxonomy" id="34506"/>
    <lineage>
        <taxon>Eukaryota</taxon>
        <taxon>Metazoa</taxon>
        <taxon>Ecdysozoa</taxon>
        <taxon>Nematoda</taxon>
        <taxon>Chromadorea</taxon>
        <taxon>Rhabditida</taxon>
        <taxon>Tylenchina</taxon>
        <taxon>Panagrolaimomorpha</taxon>
        <taxon>Strongyloidoidea</taxon>
        <taxon>Strongyloididae</taxon>
        <taxon>Strongyloides</taxon>
    </lineage>
</organism>
<dbReference type="PANTHER" id="PTHR46915:SF2">
    <property type="entry name" value="UBIQUITIN-LIKE PROTEASE 4"/>
    <property type="match status" value="1"/>
</dbReference>
<dbReference type="SUPFAM" id="SSF54001">
    <property type="entry name" value="Cysteine proteinases"/>
    <property type="match status" value="1"/>
</dbReference>
<dbReference type="PANTHER" id="PTHR46915">
    <property type="entry name" value="UBIQUITIN-LIKE PROTEASE 4-RELATED"/>
    <property type="match status" value="1"/>
</dbReference>
<reference evidence="8" key="2">
    <citation type="submission" date="2020-12" db="UniProtKB">
        <authorList>
            <consortium name="WormBaseParasite"/>
        </authorList>
    </citation>
    <scope>IDENTIFICATION</scope>
</reference>
<dbReference type="CTD" id="36374197"/>
<protein>
    <submittedName>
        <fullName evidence="6 8">Peptidase C48, SUMO/Sentrin/Ubl1 family-containing protein</fullName>
    </submittedName>
</protein>
<evidence type="ECO:0000313" key="6">
    <source>
        <dbReference type="EMBL" id="CEF61832.1"/>
    </source>
</evidence>
<evidence type="ECO:0000256" key="4">
    <source>
        <dbReference type="ARBA" id="ARBA00022807"/>
    </source>
</evidence>
<dbReference type="AlphaFoldDB" id="A0A090L145"/>
<dbReference type="WBParaSite" id="SRAE_1000010800.1">
    <property type="protein sequence ID" value="SRAE_1000010800.1"/>
    <property type="gene ID" value="WBGene00256702"/>
</dbReference>
<keyword evidence="4" id="KW-0788">Thiol protease</keyword>
<dbReference type="Pfam" id="PF02902">
    <property type="entry name" value="Peptidase_C48"/>
    <property type="match status" value="1"/>
</dbReference>
<dbReference type="Gene3D" id="3.40.395.10">
    <property type="entry name" value="Adenoviral Proteinase, Chain A"/>
    <property type="match status" value="1"/>
</dbReference>
<evidence type="ECO:0000256" key="1">
    <source>
        <dbReference type="ARBA" id="ARBA00005234"/>
    </source>
</evidence>
<keyword evidence="2" id="KW-0645">Protease</keyword>
<dbReference type="OrthoDB" id="442460at2759"/>
<dbReference type="InterPro" id="IPR003653">
    <property type="entry name" value="Peptidase_C48_C"/>
</dbReference>
<dbReference type="STRING" id="34506.A0A090L145"/>
<proteinExistence type="inferred from homology"/>
<evidence type="ECO:0000256" key="2">
    <source>
        <dbReference type="ARBA" id="ARBA00022670"/>
    </source>
</evidence>
<reference evidence="6 7" key="1">
    <citation type="submission" date="2014-09" db="EMBL/GenBank/DDBJ databases">
        <authorList>
            <person name="Martin A.A."/>
        </authorList>
    </citation>
    <scope>NUCLEOTIDE SEQUENCE</scope>
    <source>
        <strain evidence="7">ED321</strain>
        <strain evidence="6">ED321 Heterogonic</strain>
    </source>
</reference>
<dbReference type="GO" id="GO:0006508">
    <property type="term" value="P:proteolysis"/>
    <property type="evidence" value="ECO:0007669"/>
    <property type="project" value="UniProtKB-KW"/>
</dbReference>
<keyword evidence="7" id="KW-1185">Reference proteome</keyword>
<dbReference type="EMBL" id="LN609528">
    <property type="protein sequence ID" value="CEF61832.1"/>
    <property type="molecule type" value="Genomic_DNA"/>
</dbReference>
<name>A0A090L145_STRRB</name>
<dbReference type="PROSITE" id="PS50600">
    <property type="entry name" value="ULP_PROTEASE"/>
    <property type="match status" value="1"/>
</dbReference>
<feature type="domain" description="Ubiquitin-like protease family profile" evidence="5">
    <location>
        <begin position="108"/>
        <end position="333"/>
    </location>
</feature>
<evidence type="ECO:0000313" key="9">
    <source>
        <dbReference type="WormBase" id="SRAE_1000010800"/>
    </source>
</evidence>
<dbReference type="Proteomes" id="UP000035682">
    <property type="component" value="Unplaced"/>
</dbReference>
<evidence type="ECO:0000256" key="3">
    <source>
        <dbReference type="ARBA" id="ARBA00022801"/>
    </source>
</evidence>
<accession>A0A090L145</accession>